<comment type="caution">
    <text evidence="2">The sequence shown here is derived from an EMBL/GenBank/DDBJ whole genome shotgun (WGS) entry which is preliminary data.</text>
</comment>
<sequence>MMFQNIALYNTNVTIIMVVVFALVCLALVGFLIKAMASSGKKEIEADTETKD</sequence>
<reference evidence="3" key="1">
    <citation type="journal article" date="2019" name="Int. J. Syst. Evol. Microbiol.">
        <title>The Global Catalogue of Microorganisms (GCM) 10K type strain sequencing project: providing services to taxonomists for standard genome sequencing and annotation.</title>
        <authorList>
            <consortium name="The Broad Institute Genomics Platform"/>
            <consortium name="The Broad Institute Genome Sequencing Center for Infectious Disease"/>
            <person name="Wu L."/>
            <person name="Ma J."/>
        </authorList>
    </citation>
    <scope>NUCLEOTIDE SEQUENCE [LARGE SCALE GENOMIC DNA]</scope>
    <source>
        <strain evidence="3">KCTC 32514</strain>
    </source>
</reference>
<evidence type="ECO:0000313" key="3">
    <source>
        <dbReference type="Proteomes" id="UP001597548"/>
    </source>
</evidence>
<dbReference type="RefSeq" id="WP_194507824.1">
    <property type="nucleotide sequence ID" value="NZ_JADILU010000003.1"/>
</dbReference>
<keyword evidence="1" id="KW-1133">Transmembrane helix</keyword>
<feature type="transmembrane region" description="Helical" evidence="1">
    <location>
        <begin position="12"/>
        <end position="33"/>
    </location>
</feature>
<organism evidence="2 3">
    <name type="scientific">Psychroserpens luteus</name>
    <dbReference type="NCBI Taxonomy" id="1434066"/>
    <lineage>
        <taxon>Bacteria</taxon>
        <taxon>Pseudomonadati</taxon>
        <taxon>Bacteroidota</taxon>
        <taxon>Flavobacteriia</taxon>
        <taxon>Flavobacteriales</taxon>
        <taxon>Flavobacteriaceae</taxon>
        <taxon>Psychroserpens</taxon>
    </lineage>
</organism>
<proteinExistence type="predicted"/>
<gene>
    <name evidence="2" type="ORF">ACFS29_02490</name>
</gene>
<dbReference type="EMBL" id="JBHUOS010000001">
    <property type="protein sequence ID" value="MFD2914491.1"/>
    <property type="molecule type" value="Genomic_DNA"/>
</dbReference>
<keyword evidence="3" id="KW-1185">Reference proteome</keyword>
<keyword evidence="1" id="KW-0812">Transmembrane</keyword>
<keyword evidence="1" id="KW-0472">Membrane</keyword>
<protein>
    <submittedName>
        <fullName evidence="2">Uncharacterized protein</fullName>
    </submittedName>
</protein>
<evidence type="ECO:0000313" key="2">
    <source>
        <dbReference type="EMBL" id="MFD2914491.1"/>
    </source>
</evidence>
<evidence type="ECO:0000256" key="1">
    <source>
        <dbReference type="SAM" id="Phobius"/>
    </source>
</evidence>
<dbReference type="Proteomes" id="UP001597548">
    <property type="component" value="Unassembled WGS sequence"/>
</dbReference>
<accession>A0ABW5ZQ37</accession>
<name>A0ABW5ZQ37_9FLAO</name>